<protein>
    <submittedName>
        <fullName evidence="5">Ribonuclease H-like domain-containing protein</fullName>
    </submittedName>
</protein>
<dbReference type="GO" id="GO:0005737">
    <property type="term" value="C:cytoplasm"/>
    <property type="evidence" value="ECO:0007669"/>
    <property type="project" value="TreeGrafter"/>
</dbReference>
<dbReference type="GO" id="GO:0005634">
    <property type="term" value="C:nucleus"/>
    <property type="evidence" value="ECO:0007669"/>
    <property type="project" value="TreeGrafter"/>
</dbReference>
<gene>
    <name evidence="5" type="ORF">C8F04DRAFT_1198095</name>
</gene>
<evidence type="ECO:0000313" key="6">
    <source>
        <dbReference type="Proteomes" id="UP001218188"/>
    </source>
</evidence>
<dbReference type="SUPFAM" id="SSF53098">
    <property type="entry name" value="Ribonuclease H-like"/>
    <property type="match status" value="1"/>
</dbReference>
<feature type="region of interest" description="Disordered" evidence="3">
    <location>
        <begin position="333"/>
        <end position="357"/>
    </location>
</feature>
<dbReference type="InterPro" id="IPR036397">
    <property type="entry name" value="RNaseH_sf"/>
</dbReference>
<dbReference type="Proteomes" id="UP001218188">
    <property type="component" value="Unassembled WGS sequence"/>
</dbReference>
<name>A0AAD6S374_9AGAR</name>
<keyword evidence="2" id="KW-0378">Hydrolase</keyword>
<dbReference type="PANTHER" id="PTHR13620">
    <property type="entry name" value="3-5 EXONUCLEASE"/>
    <property type="match status" value="1"/>
</dbReference>
<dbReference type="InterPro" id="IPR002562">
    <property type="entry name" value="3'-5'_exonuclease_dom"/>
</dbReference>
<evidence type="ECO:0000256" key="1">
    <source>
        <dbReference type="ARBA" id="ARBA00022722"/>
    </source>
</evidence>
<keyword evidence="1" id="KW-0540">Nuclease</keyword>
<dbReference type="Gene3D" id="3.30.420.10">
    <property type="entry name" value="Ribonuclease H-like superfamily/Ribonuclease H"/>
    <property type="match status" value="1"/>
</dbReference>
<dbReference type="InterPro" id="IPR012337">
    <property type="entry name" value="RNaseH-like_sf"/>
</dbReference>
<organism evidence="5 6">
    <name type="scientific">Mycena alexandri</name>
    <dbReference type="NCBI Taxonomy" id="1745969"/>
    <lineage>
        <taxon>Eukaryota</taxon>
        <taxon>Fungi</taxon>
        <taxon>Dikarya</taxon>
        <taxon>Basidiomycota</taxon>
        <taxon>Agaricomycotina</taxon>
        <taxon>Agaricomycetes</taxon>
        <taxon>Agaricomycetidae</taxon>
        <taxon>Agaricales</taxon>
        <taxon>Marasmiineae</taxon>
        <taxon>Mycenaceae</taxon>
        <taxon>Mycena</taxon>
    </lineage>
</organism>
<dbReference type="Pfam" id="PF01612">
    <property type="entry name" value="DNA_pol_A_exo1"/>
    <property type="match status" value="1"/>
</dbReference>
<dbReference type="GO" id="GO:0006139">
    <property type="term" value="P:nucleobase-containing compound metabolic process"/>
    <property type="evidence" value="ECO:0007669"/>
    <property type="project" value="InterPro"/>
</dbReference>
<evidence type="ECO:0000256" key="2">
    <source>
        <dbReference type="ARBA" id="ARBA00022801"/>
    </source>
</evidence>
<accession>A0AAD6S374</accession>
<dbReference type="InterPro" id="IPR051132">
    <property type="entry name" value="3-5_Exonuclease_domain"/>
</dbReference>
<dbReference type="AlphaFoldDB" id="A0AAD6S374"/>
<feature type="domain" description="3'-5' exonuclease" evidence="4">
    <location>
        <begin position="146"/>
        <end position="283"/>
    </location>
</feature>
<dbReference type="GO" id="GO:0003676">
    <property type="term" value="F:nucleic acid binding"/>
    <property type="evidence" value="ECO:0007669"/>
    <property type="project" value="InterPro"/>
</dbReference>
<evidence type="ECO:0000259" key="4">
    <source>
        <dbReference type="Pfam" id="PF01612"/>
    </source>
</evidence>
<reference evidence="5" key="1">
    <citation type="submission" date="2023-03" db="EMBL/GenBank/DDBJ databases">
        <title>Massive genome expansion in bonnet fungi (Mycena s.s.) driven by repeated elements and novel gene families across ecological guilds.</title>
        <authorList>
            <consortium name="Lawrence Berkeley National Laboratory"/>
            <person name="Harder C.B."/>
            <person name="Miyauchi S."/>
            <person name="Viragh M."/>
            <person name="Kuo A."/>
            <person name="Thoen E."/>
            <person name="Andreopoulos B."/>
            <person name="Lu D."/>
            <person name="Skrede I."/>
            <person name="Drula E."/>
            <person name="Henrissat B."/>
            <person name="Morin E."/>
            <person name="Kohler A."/>
            <person name="Barry K."/>
            <person name="LaButti K."/>
            <person name="Morin E."/>
            <person name="Salamov A."/>
            <person name="Lipzen A."/>
            <person name="Mereny Z."/>
            <person name="Hegedus B."/>
            <person name="Baldrian P."/>
            <person name="Stursova M."/>
            <person name="Weitz H."/>
            <person name="Taylor A."/>
            <person name="Grigoriev I.V."/>
            <person name="Nagy L.G."/>
            <person name="Martin F."/>
            <person name="Kauserud H."/>
        </authorList>
    </citation>
    <scope>NUCLEOTIDE SEQUENCE</scope>
    <source>
        <strain evidence="5">CBHHK200</strain>
    </source>
</reference>
<evidence type="ECO:0000256" key="3">
    <source>
        <dbReference type="SAM" id="MobiDB-lite"/>
    </source>
</evidence>
<evidence type="ECO:0000313" key="5">
    <source>
        <dbReference type="EMBL" id="KAJ7019105.1"/>
    </source>
</evidence>
<sequence length="411" mass="46020">MWIVIPADLSKGSSSGDTSRVASPPPPRGELAFREYVLDVGNEGPELTKVEEAALATSIVVMGELNVATVTYVTSESQANTELVAVVRGVVGFDTEFVKRKLYGDEAIIENMPVLSASAKKTARLAIQHLETLNPGFSIFWDNVGLCLIQIAQGDTVWILNMSRIRAYPSELRRILESPDIAKAGAGITNDGAVIWEDLRSNMKNLVDVGLMTRLWGVDKHKEEPFGNIALDVAALEVLDINIDKTYQKNVDWKLEPNKAHLIYAAIDAAASLRLHEMLASELIQEEQDLGIEIRSSWYTFNSTFGEPMRIRKSIRDAEIPWSSRDCTWYSNNKFQGSKPKRPHNQQASGNPQTSEWFNEDRTIAHVVEQKEQAHTHKARESVRISKREYLFGHDLDDHDAPPQTFNSVLH</sequence>
<proteinExistence type="predicted"/>
<dbReference type="EMBL" id="JARJCM010000307">
    <property type="protein sequence ID" value="KAJ7019105.1"/>
    <property type="molecule type" value="Genomic_DNA"/>
</dbReference>
<dbReference type="PANTHER" id="PTHR13620:SF104">
    <property type="entry name" value="EXONUCLEASE 3'-5' DOMAIN-CONTAINING PROTEIN 2"/>
    <property type="match status" value="1"/>
</dbReference>
<feature type="compositionally biased region" description="Polar residues" evidence="3">
    <location>
        <begin position="345"/>
        <end position="357"/>
    </location>
</feature>
<comment type="caution">
    <text evidence="5">The sequence shown here is derived from an EMBL/GenBank/DDBJ whole genome shotgun (WGS) entry which is preliminary data.</text>
</comment>
<dbReference type="GO" id="GO:0008408">
    <property type="term" value="F:3'-5' exonuclease activity"/>
    <property type="evidence" value="ECO:0007669"/>
    <property type="project" value="InterPro"/>
</dbReference>
<keyword evidence="6" id="KW-1185">Reference proteome</keyword>